<sequence length="627" mass="70976">MGSVTLGIHLGHHCSCAIVIDGELKSAIQLERVSREKHAGKATLTHEVPIENVLNDCALSINDVSNIIISVQQLAVGGDGLHFPLFDDSFDFFDIADKRVRIISHHLAHAVYSYGCSGFDNSSVLVSDLAGSTTPDGLDFDLSYEEFKALPTSKYIEPKTESISLYRITFSGIDLLEREYTIPHPSPSTFIYSPASLYDNVSRFIFGREDCHGQLMALSGLKESGYNNDLISINDMIDINDGKPIFKNNWSRRFNLESPRNDLLTLAKITQEAFVESMMCYVRKIRHISKSNNFCASGGTFLNISLNSKILESRKFKKCYFPSSPHDAGISIGCAFYGDKIWEKPLKKPIKHDIFSPTPNFSIDESDLTFLLKNNGCYSDEKIALLLSEGAVIARFYGNAEFGPRALGARSIIATPTDLEIKNKLNRIKQRQMWRPVAPIVLKESLKDYFDGPEDSPFMNLIHKVKPEYHSLLPALCHQDNTSRCQTLNVDNDIRLYNTLNLLPSFDHPPIILNTSLNGPGQPTILYKQDAIKFFLVNHEIDFIIINDEFYSRNETIENIDLNTVIFNKEVVFTIKGNNYFALLNNKKLKIDEETFNLRGKIIRKEQFSKKSLFMDLLFNEFLIKND</sequence>
<dbReference type="InterPro" id="IPR003696">
    <property type="entry name" value="Carbtransf_dom"/>
</dbReference>
<name>A0AAV2VYU3_9VIBR</name>
<dbReference type="PANTHER" id="PTHR34847:SF1">
    <property type="entry name" value="NODULATION PROTEIN U"/>
    <property type="match status" value="1"/>
</dbReference>
<evidence type="ECO:0000313" key="4">
    <source>
        <dbReference type="EMBL" id="CCO49772.1"/>
    </source>
</evidence>
<evidence type="ECO:0000256" key="1">
    <source>
        <dbReference type="ARBA" id="ARBA00006129"/>
    </source>
</evidence>
<dbReference type="CDD" id="cd24033">
    <property type="entry name" value="ASKHA_NBD_NodU_CmcH-like_N"/>
    <property type="match status" value="1"/>
</dbReference>
<dbReference type="InterPro" id="IPR031730">
    <property type="entry name" value="Carbam_trans_C"/>
</dbReference>
<comment type="similarity">
    <text evidence="1">Belongs to the NodU/CmcH family.</text>
</comment>
<dbReference type="Proteomes" id="UP000018211">
    <property type="component" value="Unassembled WGS sequence"/>
</dbReference>
<organism evidence="4 5">
    <name type="scientific">Vibrio nigripulchritudo SOn1</name>
    <dbReference type="NCBI Taxonomy" id="1238450"/>
    <lineage>
        <taxon>Bacteria</taxon>
        <taxon>Pseudomonadati</taxon>
        <taxon>Pseudomonadota</taxon>
        <taxon>Gammaproteobacteria</taxon>
        <taxon>Vibrionales</taxon>
        <taxon>Vibrionaceae</taxon>
        <taxon>Vibrio</taxon>
    </lineage>
</organism>
<dbReference type="EMBL" id="CAOF01000186">
    <property type="protein sequence ID" value="CCO49772.1"/>
    <property type="molecule type" value="Genomic_DNA"/>
</dbReference>
<dbReference type="PANTHER" id="PTHR34847">
    <property type="entry name" value="NODULATION PROTEIN U"/>
    <property type="match status" value="1"/>
</dbReference>
<dbReference type="Pfam" id="PF02543">
    <property type="entry name" value="Carbam_trans_N"/>
    <property type="match status" value="1"/>
</dbReference>
<comment type="caution">
    <text evidence="4">The sequence shown here is derived from an EMBL/GenBank/DDBJ whole genome shotgun (WGS) entry which is preliminary data.</text>
</comment>
<dbReference type="Gene3D" id="3.30.420.40">
    <property type="match status" value="2"/>
</dbReference>
<dbReference type="Pfam" id="PF16861">
    <property type="entry name" value="Carbam_trans_C"/>
    <property type="match status" value="1"/>
</dbReference>
<dbReference type="Gene3D" id="3.90.870.20">
    <property type="entry name" value="Carbamoyltransferase, C-terminal domain"/>
    <property type="match status" value="1"/>
</dbReference>
<gene>
    <name evidence="4" type="ORF">VIBNISOn1_90014</name>
</gene>
<protein>
    <submittedName>
        <fullName evidence="4">Carbamoyltransferase</fullName>
    </submittedName>
</protein>
<feature type="domain" description="Carbamoyltransferase C-terminal" evidence="3">
    <location>
        <begin position="386"/>
        <end position="551"/>
    </location>
</feature>
<dbReference type="RefSeq" id="WP_022613798.1">
    <property type="nucleotide sequence ID" value="NZ_LK391965.1"/>
</dbReference>
<dbReference type="AlphaFoldDB" id="A0AAV2VYU3"/>
<dbReference type="InterPro" id="IPR051338">
    <property type="entry name" value="NodU/CmcH_Carbamoyltrnsfr"/>
</dbReference>
<evidence type="ECO:0000259" key="2">
    <source>
        <dbReference type="Pfam" id="PF02543"/>
    </source>
</evidence>
<dbReference type="GO" id="GO:0003824">
    <property type="term" value="F:catalytic activity"/>
    <property type="evidence" value="ECO:0007669"/>
    <property type="project" value="InterPro"/>
</dbReference>
<reference evidence="4 5" key="1">
    <citation type="journal article" date="2013" name="ISME J.">
        <title>Comparative genomics of pathogenic lineages of Vibrio nigripulchritudo identifies virulence-associated traits.</title>
        <authorList>
            <person name="Goudenege D."/>
            <person name="Labreuche Y."/>
            <person name="Krin E."/>
            <person name="Ansquer D."/>
            <person name="Mangenot S."/>
            <person name="Calteau A."/>
            <person name="Medigue C."/>
            <person name="Mazel D."/>
            <person name="Polz M.F."/>
            <person name="Le Roux F."/>
        </authorList>
    </citation>
    <scope>NUCLEOTIDE SEQUENCE [LARGE SCALE GENOMIC DNA]</scope>
    <source>
        <strain evidence="4 5">SOn1</strain>
    </source>
</reference>
<accession>A0AAV2VYU3</accession>
<evidence type="ECO:0000259" key="3">
    <source>
        <dbReference type="Pfam" id="PF16861"/>
    </source>
</evidence>
<feature type="domain" description="Carbamoyltransferase" evidence="2">
    <location>
        <begin position="272"/>
        <end position="335"/>
    </location>
</feature>
<proteinExistence type="inferred from homology"/>
<evidence type="ECO:0000313" key="5">
    <source>
        <dbReference type="Proteomes" id="UP000018211"/>
    </source>
</evidence>
<dbReference type="InterPro" id="IPR038152">
    <property type="entry name" value="Carbam_trans_C_sf"/>
</dbReference>